<dbReference type="Proteomes" id="UP000597138">
    <property type="component" value="Unassembled WGS sequence"/>
</dbReference>
<name>A0A069NX67_9BURK</name>
<dbReference type="EMBL" id="BMEG01000001">
    <property type="protein sequence ID" value="GGD53668.1"/>
    <property type="molecule type" value="Genomic_DNA"/>
</dbReference>
<dbReference type="InterPro" id="IPR016681">
    <property type="entry name" value="SuccinylGlu_desuccinylase"/>
</dbReference>
<evidence type="ECO:0000259" key="8">
    <source>
        <dbReference type="Pfam" id="PF24827"/>
    </source>
</evidence>
<dbReference type="NCBIfam" id="TIGR03242">
    <property type="entry name" value="arg_catab_astE"/>
    <property type="match status" value="1"/>
</dbReference>
<dbReference type="eggNOG" id="COG2988">
    <property type="taxonomic scope" value="Bacteria"/>
</dbReference>
<proteinExistence type="inferred from homology"/>
<reference evidence="10 11" key="2">
    <citation type="submission" date="2014-03" db="EMBL/GenBank/DDBJ databases">
        <title>Draft Genome Sequences of Four Burkholderia Strains.</title>
        <authorList>
            <person name="Liu X.Y."/>
            <person name="Li C.X."/>
            <person name="Xu J.H."/>
        </authorList>
    </citation>
    <scope>NUCLEOTIDE SEQUENCE [LARGE SCALE GENOMIC DNA]</scope>
    <source>
        <strain evidence="10 11">R27</strain>
    </source>
</reference>
<dbReference type="UniPathway" id="UPA00185">
    <property type="reaction ID" value="UER00283"/>
</dbReference>
<comment type="similarity">
    <text evidence="5">Belongs to the AspA/AstE family. Succinylglutamate desuccinylase subfamily.</text>
</comment>
<keyword evidence="12" id="KW-1185">Reference proteome</keyword>
<dbReference type="Proteomes" id="UP000027439">
    <property type="component" value="Unassembled WGS sequence"/>
</dbReference>
<keyword evidence="1 5" id="KW-0056">Arginine metabolism</keyword>
<comment type="function">
    <text evidence="5">Transforms N(2)-succinylglutamate into succinate and glutamate.</text>
</comment>
<keyword evidence="4 5" id="KW-0862">Zinc</keyword>
<dbReference type="GO" id="GO:0009017">
    <property type="term" value="F:succinylglutamate desuccinylase activity"/>
    <property type="evidence" value="ECO:0007669"/>
    <property type="project" value="UniProtKB-UniRule"/>
</dbReference>
<comment type="catalytic activity">
    <reaction evidence="5">
        <text>N-succinyl-L-glutamate + H2O = L-glutamate + succinate</text>
        <dbReference type="Rhea" id="RHEA:15169"/>
        <dbReference type="ChEBI" id="CHEBI:15377"/>
        <dbReference type="ChEBI" id="CHEBI:29985"/>
        <dbReference type="ChEBI" id="CHEBI:30031"/>
        <dbReference type="ChEBI" id="CHEBI:58763"/>
        <dbReference type="EC" id="3.5.1.96"/>
    </reaction>
</comment>
<dbReference type="RefSeq" id="WP_035967045.1">
    <property type="nucleotide sequence ID" value="NZ_BMEG01000001.1"/>
</dbReference>
<evidence type="ECO:0000256" key="5">
    <source>
        <dbReference type="HAMAP-Rule" id="MF_00767"/>
    </source>
</evidence>
<feature type="binding site" evidence="5">
    <location>
        <position position="65"/>
    </location>
    <ligand>
        <name>Zn(2+)</name>
        <dbReference type="ChEBI" id="CHEBI:29105"/>
    </ligand>
</feature>
<comment type="cofactor">
    <cofactor evidence="5">
        <name>Zn(2+)</name>
        <dbReference type="ChEBI" id="CHEBI:29105"/>
    </cofactor>
    <text evidence="5">Binds 1 zinc ion per subunit.</text>
</comment>
<reference evidence="9" key="1">
    <citation type="journal article" date="2014" name="Int. J. Syst. Evol. Microbiol.">
        <title>Complete genome of a new Firmicutes species belonging to the dominant human colonic microbiota ('Ruminococcus bicirculans') reveals two chromosomes and a selective capacity to utilize plant glucans.</title>
        <authorList>
            <consortium name="NISC Comparative Sequencing Program"/>
            <person name="Wegmann U."/>
            <person name="Louis P."/>
            <person name="Goesmann A."/>
            <person name="Henrissat B."/>
            <person name="Duncan S.H."/>
            <person name="Flint H.J."/>
        </authorList>
    </citation>
    <scope>NUCLEOTIDE SEQUENCE</scope>
    <source>
        <strain evidence="9">CGMCC 1.11013</strain>
    </source>
</reference>
<comment type="caution">
    <text evidence="10">The sequence shown here is derived from an EMBL/GenBank/DDBJ whole genome shotgun (WGS) entry which is preliminary data.</text>
</comment>
<dbReference type="EC" id="3.5.1.96" evidence="5 6"/>
<dbReference type="Pfam" id="PF24827">
    <property type="entry name" value="AstE_AspA_cat"/>
    <property type="match status" value="1"/>
</dbReference>
<evidence type="ECO:0000256" key="1">
    <source>
        <dbReference type="ARBA" id="ARBA00022503"/>
    </source>
</evidence>
<dbReference type="InterPro" id="IPR007036">
    <property type="entry name" value="Aste_AspA_hybrid_dom"/>
</dbReference>
<dbReference type="CDD" id="cd03855">
    <property type="entry name" value="M14_ASTE"/>
    <property type="match status" value="1"/>
</dbReference>
<dbReference type="InterPro" id="IPR050178">
    <property type="entry name" value="AspA/AstE_fam"/>
</dbReference>
<dbReference type="STRING" id="1071679.BG57_09150"/>
<dbReference type="Pfam" id="PF04952">
    <property type="entry name" value="AstE_AspA_hybrid"/>
    <property type="match status" value="1"/>
</dbReference>
<evidence type="ECO:0000313" key="9">
    <source>
        <dbReference type="EMBL" id="GGD53668.1"/>
    </source>
</evidence>
<dbReference type="Gene3D" id="3.40.630.10">
    <property type="entry name" value="Zn peptidases"/>
    <property type="match status" value="1"/>
</dbReference>
<dbReference type="GO" id="GO:0019544">
    <property type="term" value="P:L-arginine catabolic process to L-glutamate"/>
    <property type="evidence" value="ECO:0007669"/>
    <property type="project" value="UniProtKB-UniRule"/>
</dbReference>
<dbReference type="InterPro" id="IPR055438">
    <property type="entry name" value="AstE_AspA_cat"/>
</dbReference>
<keyword evidence="2 5" id="KW-0479">Metal-binding</keyword>
<evidence type="ECO:0000313" key="12">
    <source>
        <dbReference type="Proteomes" id="UP000597138"/>
    </source>
</evidence>
<feature type="binding site" evidence="5">
    <location>
        <position position="158"/>
    </location>
    <ligand>
        <name>Zn(2+)</name>
        <dbReference type="ChEBI" id="CHEBI:29105"/>
    </ligand>
</feature>
<dbReference type="PANTHER" id="PTHR15162:SF7">
    <property type="entry name" value="SUCCINYLGLUTAMATE DESUCCINYLASE"/>
    <property type="match status" value="1"/>
</dbReference>
<evidence type="ECO:0000256" key="3">
    <source>
        <dbReference type="ARBA" id="ARBA00022801"/>
    </source>
</evidence>
<feature type="active site" evidence="5">
    <location>
        <position position="221"/>
    </location>
</feature>
<evidence type="ECO:0000313" key="11">
    <source>
        <dbReference type="Proteomes" id="UP000027439"/>
    </source>
</evidence>
<reference evidence="12" key="3">
    <citation type="journal article" date="2019" name="Int. J. Syst. Evol. Microbiol.">
        <title>The Global Catalogue of Microorganisms (GCM) 10K type strain sequencing project: providing services to taxonomists for standard genome sequencing and annotation.</title>
        <authorList>
            <consortium name="The Broad Institute Genomics Platform"/>
            <consortium name="The Broad Institute Genome Sequencing Center for Infectious Disease"/>
            <person name="Wu L."/>
            <person name="Ma J."/>
        </authorList>
    </citation>
    <scope>NUCLEOTIDE SEQUENCE [LARGE SCALE GENOMIC DNA]</scope>
    <source>
        <strain evidence="12">CGMCC 1.11013</strain>
    </source>
</reference>
<dbReference type="HAMAP" id="MF_00767">
    <property type="entry name" value="Arg_catab_AstE"/>
    <property type="match status" value="1"/>
</dbReference>
<evidence type="ECO:0000256" key="2">
    <source>
        <dbReference type="ARBA" id="ARBA00022723"/>
    </source>
</evidence>
<evidence type="ECO:0000313" key="10">
    <source>
        <dbReference type="EMBL" id="KDR32782.1"/>
    </source>
</evidence>
<dbReference type="NCBIfam" id="NF003706">
    <property type="entry name" value="PRK05324.1"/>
    <property type="match status" value="1"/>
</dbReference>
<dbReference type="EMBL" id="JFHE01000018">
    <property type="protein sequence ID" value="KDR32782.1"/>
    <property type="molecule type" value="Genomic_DNA"/>
</dbReference>
<evidence type="ECO:0000256" key="4">
    <source>
        <dbReference type="ARBA" id="ARBA00022833"/>
    </source>
</evidence>
<comment type="pathway">
    <text evidence="5">Amino-acid degradation; L-arginine degradation via AST pathway; L-glutamate and succinate from L-arginine: step 5/5.</text>
</comment>
<dbReference type="GO" id="GO:0016788">
    <property type="term" value="F:hydrolase activity, acting on ester bonds"/>
    <property type="evidence" value="ECO:0007669"/>
    <property type="project" value="UniProtKB-UniRule"/>
</dbReference>
<dbReference type="GO" id="GO:0008270">
    <property type="term" value="F:zinc ion binding"/>
    <property type="evidence" value="ECO:0007669"/>
    <property type="project" value="UniProtKB-UniRule"/>
</dbReference>
<feature type="domain" description="AstE/AspA barrel-sandwich hybrid" evidence="7">
    <location>
        <begin position="257"/>
        <end position="330"/>
    </location>
</feature>
<protein>
    <recommendedName>
        <fullName evidence="5 6">Succinylglutamate desuccinylase</fullName>
        <ecNumber evidence="5 6">3.5.1.96</ecNumber>
    </recommendedName>
</protein>
<evidence type="ECO:0000259" key="7">
    <source>
        <dbReference type="Pfam" id="PF04952"/>
    </source>
</evidence>
<dbReference type="SUPFAM" id="SSF53187">
    <property type="entry name" value="Zn-dependent exopeptidases"/>
    <property type="match status" value="1"/>
</dbReference>
<gene>
    <name evidence="5 9" type="primary">astE</name>
    <name evidence="10" type="ORF">BG57_09150</name>
    <name evidence="9" type="ORF">GCM10010985_04290</name>
</gene>
<evidence type="ECO:0000256" key="6">
    <source>
        <dbReference type="NCBIfam" id="TIGR03242"/>
    </source>
</evidence>
<keyword evidence="3 5" id="KW-0378">Hydrolase</keyword>
<dbReference type="GO" id="GO:0019545">
    <property type="term" value="P:L-arginine catabolic process to succinate"/>
    <property type="evidence" value="ECO:0007669"/>
    <property type="project" value="UniProtKB-UniRule"/>
</dbReference>
<sequence length="340" mass="36579">MTSSADASLLSDFLAFTLAGARPSATSGAAASGVRWTWQGEGVLLLEPRAAQAPAHSVLASAGIHGDETAPIEMLSRLIADIASGDARLASRMLVVLGNAGAMRAGVRYIDDDLNRLFSGRHASLPQSVEAPRAAELERVAAAFFENVTHPKWHIDMHTAIRASVFERFALLPHTGAPLARAMFDWLRDARLEAVLLHREKGMTFTHYTAAQCGALACTLELGKVRPFGENDLARFAASDAALRRLIAGEAASHPTPLRVFTVVAQIDKQSEQFFLNVASDVPNFTPFPAGAELARDGDYAYRVTHEEERIVFPNPKVKPGLRAGLMVVDTTDATLASLE</sequence>
<reference evidence="9" key="4">
    <citation type="submission" date="2024-05" db="EMBL/GenBank/DDBJ databases">
        <authorList>
            <person name="Sun Q."/>
            <person name="Zhou Y."/>
        </authorList>
    </citation>
    <scope>NUCLEOTIDE SEQUENCE</scope>
    <source>
        <strain evidence="9">CGMCC 1.11013</strain>
    </source>
</reference>
<feature type="binding site" evidence="5">
    <location>
        <position position="68"/>
    </location>
    <ligand>
        <name>Zn(2+)</name>
        <dbReference type="ChEBI" id="CHEBI:29105"/>
    </ligand>
</feature>
<dbReference type="AlphaFoldDB" id="A0A069NX67"/>
<organism evidence="10 11">
    <name type="scientific">Caballeronia grimmiae</name>
    <dbReference type="NCBI Taxonomy" id="1071679"/>
    <lineage>
        <taxon>Bacteria</taxon>
        <taxon>Pseudomonadati</taxon>
        <taxon>Pseudomonadota</taxon>
        <taxon>Betaproteobacteria</taxon>
        <taxon>Burkholderiales</taxon>
        <taxon>Burkholderiaceae</taxon>
        <taxon>Caballeronia</taxon>
    </lineage>
</organism>
<dbReference type="PIRSF" id="PIRSF017020">
    <property type="entry name" value="AstE"/>
    <property type="match status" value="1"/>
</dbReference>
<feature type="domain" description="Succinylglutamate desuccinylase/Aspartoacylase catalytic" evidence="8">
    <location>
        <begin position="56"/>
        <end position="247"/>
    </location>
</feature>
<dbReference type="PANTHER" id="PTHR15162">
    <property type="entry name" value="ASPARTOACYLASE"/>
    <property type="match status" value="1"/>
</dbReference>
<dbReference type="OrthoDB" id="5290473at2"/>
<accession>A0A069NX67</accession>